<sequence>MAEELAPALARETPAWVTDLLSLAKKDFKKNDPKNWDECKAEKGDFTKEVPLWVLDYDAMPIPSVYPLLEAVKQAKEHWYGDRADQTFPFPPPGAVLQVAKFNAPLTDADCGKLQRENLDIVFLAWLMRYREVVEAGDNRSVAHFRKASLHVLMTVKFRANEGEKLARAYQLREDEEKNANIAGHSLLSRARELNTIQEHLAKTGGGAAQNLLDYMQQHKVVYGTADSTLNVQSIRLHLRVLRRLSMSVEDSSAPKYQGSALYFFDRNEELFGRKAPQVVLQESSRSFDSFQSALQNLDDLREASKNLHLLLLRGCNVKMTGRGIPELARGLVLYSKIPAALLPRFPKYSDLLKPFAGLLEFHRHFPEGLEESGQPVVRDNVYPIFAQESLDKLTTQVLIPLFTYKKHSAVVGGGSPLGVAFVKSLLPELENMYQQEQAREVMAQGGSSLNSLPPADSQSEEPAAALRKNYDEKVKEFMSQLGKEYIDSNVLLVTWTNPSLIDCLAGHPLTKDGAAKLFVWNAGLDATTGPSARVSIYKMKAAADEARMDSAIDMTAKFMKDLDNALFFAGRNVLIAKDLKKKLQALKPKVGIKDMQISPDEETLLKLLHGEGRNQYASLDPVPEPNFFMCSNVTWVLNAKP</sequence>
<gene>
    <name evidence="2" type="ORF">SNAT2548_LOCUS22465</name>
</gene>
<dbReference type="OrthoDB" id="422993at2759"/>
<protein>
    <submittedName>
        <fullName evidence="2">Uncharacterized protein</fullName>
    </submittedName>
</protein>
<reference evidence="2" key="1">
    <citation type="submission" date="2021-02" db="EMBL/GenBank/DDBJ databases">
        <authorList>
            <person name="Dougan E. K."/>
            <person name="Rhodes N."/>
            <person name="Thang M."/>
            <person name="Chan C."/>
        </authorList>
    </citation>
    <scope>NUCLEOTIDE SEQUENCE</scope>
</reference>
<keyword evidence="3" id="KW-1185">Reference proteome</keyword>
<name>A0A812R1C7_9DINO</name>
<accession>A0A812R1C7</accession>
<evidence type="ECO:0000313" key="3">
    <source>
        <dbReference type="Proteomes" id="UP000604046"/>
    </source>
</evidence>
<dbReference type="AlphaFoldDB" id="A0A812R1C7"/>
<dbReference type="EMBL" id="CAJNDS010002290">
    <property type="protein sequence ID" value="CAE7413043.1"/>
    <property type="molecule type" value="Genomic_DNA"/>
</dbReference>
<evidence type="ECO:0000313" key="2">
    <source>
        <dbReference type="EMBL" id="CAE7413043.1"/>
    </source>
</evidence>
<organism evidence="2 3">
    <name type="scientific">Symbiodinium natans</name>
    <dbReference type="NCBI Taxonomy" id="878477"/>
    <lineage>
        <taxon>Eukaryota</taxon>
        <taxon>Sar</taxon>
        <taxon>Alveolata</taxon>
        <taxon>Dinophyceae</taxon>
        <taxon>Suessiales</taxon>
        <taxon>Symbiodiniaceae</taxon>
        <taxon>Symbiodinium</taxon>
    </lineage>
</organism>
<feature type="region of interest" description="Disordered" evidence="1">
    <location>
        <begin position="444"/>
        <end position="465"/>
    </location>
</feature>
<comment type="caution">
    <text evidence="2">The sequence shown here is derived from an EMBL/GenBank/DDBJ whole genome shotgun (WGS) entry which is preliminary data.</text>
</comment>
<proteinExistence type="predicted"/>
<evidence type="ECO:0000256" key="1">
    <source>
        <dbReference type="SAM" id="MobiDB-lite"/>
    </source>
</evidence>
<dbReference type="Proteomes" id="UP000604046">
    <property type="component" value="Unassembled WGS sequence"/>
</dbReference>